<gene>
    <name evidence="2" type="ORF">HU200_007064</name>
</gene>
<accession>A0A835FNF5</accession>
<name>A0A835FNF5_9POAL</name>
<comment type="caution">
    <text evidence="2">The sequence shown here is derived from an EMBL/GenBank/DDBJ whole genome shotgun (WGS) entry which is preliminary data.</text>
</comment>
<proteinExistence type="predicted"/>
<keyword evidence="1" id="KW-0812">Transmembrane</keyword>
<protein>
    <submittedName>
        <fullName evidence="2">Uncharacterized protein</fullName>
    </submittedName>
</protein>
<sequence>MRQHLGVPFFMEIIILMSWCIWTTRNDWIFRNLDPMVQNCKRRFIQEYGLLRHRAKPQTLAAMAEWLDSIN</sequence>
<reference evidence="2" key="1">
    <citation type="submission" date="2020-07" db="EMBL/GenBank/DDBJ databases">
        <title>Genome sequence and genetic diversity analysis of an under-domesticated orphan crop, white fonio (Digitaria exilis).</title>
        <authorList>
            <person name="Bennetzen J.L."/>
            <person name="Chen S."/>
            <person name="Ma X."/>
            <person name="Wang X."/>
            <person name="Yssel A.E.J."/>
            <person name="Chaluvadi S.R."/>
            <person name="Johnson M."/>
            <person name="Gangashetty P."/>
            <person name="Hamidou F."/>
            <person name="Sanogo M.D."/>
            <person name="Zwaenepoel A."/>
            <person name="Wallace J."/>
            <person name="Van De Peer Y."/>
            <person name="Van Deynze A."/>
        </authorList>
    </citation>
    <scope>NUCLEOTIDE SEQUENCE</scope>
    <source>
        <tissue evidence="2">Leaves</tissue>
    </source>
</reference>
<evidence type="ECO:0000313" key="2">
    <source>
        <dbReference type="EMBL" id="KAF8768972.1"/>
    </source>
</evidence>
<evidence type="ECO:0000256" key="1">
    <source>
        <dbReference type="SAM" id="Phobius"/>
    </source>
</evidence>
<dbReference type="EMBL" id="JACEFO010000489">
    <property type="protein sequence ID" value="KAF8768972.1"/>
    <property type="molecule type" value="Genomic_DNA"/>
</dbReference>
<keyword evidence="3" id="KW-1185">Reference proteome</keyword>
<evidence type="ECO:0000313" key="3">
    <source>
        <dbReference type="Proteomes" id="UP000636709"/>
    </source>
</evidence>
<organism evidence="2 3">
    <name type="scientific">Digitaria exilis</name>
    <dbReference type="NCBI Taxonomy" id="1010633"/>
    <lineage>
        <taxon>Eukaryota</taxon>
        <taxon>Viridiplantae</taxon>
        <taxon>Streptophyta</taxon>
        <taxon>Embryophyta</taxon>
        <taxon>Tracheophyta</taxon>
        <taxon>Spermatophyta</taxon>
        <taxon>Magnoliopsida</taxon>
        <taxon>Liliopsida</taxon>
        <taxon>Poales</taxon>
        <taxon>Poaceae</taxon>
        <taxon>PACMAD clade</taxon>
        <taxon>Panicoideae</taxon>
        <taxon>Panicodae</taxon>
        <taxon>Paniceae</taxon>
        <taxon>Anthephorinae</taxon>
        <taxon>Digitaria</taxon>
    </lineage>
</organism>
<dbReference type="AlphaFoldDB" id="A0A835FNF5"/>
<keyword evidence="1" id="KW-0472">Membrane</keyword>
<keyword evidence="1" id="KW-1133">Transmembrane helix</keyword>
<dbReference type="OrthoDB" id="694088at2759"/>
<feature type="transmembrane region" description="Helical" evidence="1">
    <location>
        <begin position="6"/>
        <end position="24"/>
    </location>
</feature>
<dbReference type="Proteomes" id="UP000636709">
    <property type="component" value="Unassembled WGS sequence"/>
</dbReference>